<gene>
    <name evidence="1" type="ORF">HHI36_015956</name>
</gene>
<proteinExistence type="predicted"/>
<dbReference type="EMBL" id="JABFTP020000062">
    <property type="protein sequence ID" value="KAL3274573.1"/>
    <property type="molecule type" value="Genomic_DNA"/>
</dbReference>
<protein>
    <submittedName>
        <fullName evidence="1">Uncharacterized protein</fullName>
    </submittedName>
</protein>
<dbReference type="AlphaFoldDB" id="A0ABD2N748"/>
<keyword evidence="2" id="KW-1185">Reference proteome</keyword>
<accession>A0ABD2N748</accession>
<evidence type="ECO:0000313" key="2">
    <source>
        <dbReference type="Proteomes" id="UP001516400"/>
    </source>
</evidence>
<reference evidence="1 2" key="1">
    <citation type="journal article" date="2021" name="BMC Biol.">
        <title>Horizontally acquired antibacterial genes associated with adaptive radiation of ladybird beetles.</title>
        <authorList>
            <person name="Li H.S."/>
            <person name="Tang X.F."/>
            <person name="Huang Y.H."/>
            <person name="Xu Z.Y."/>
            <person name="Chen M.L."/>
            <person name="Du X.Y."/>
            <person name="Qiu B.Y."/>
            <person name="Chen P.T."/>
            <person name="Zhang W."/>
            <person name="Slipinski A."/>
            <person name="Escalona H.E."/>
            <person name="Waterhouse R.M."/>
            <person name="Zwick A."/>
            <person name="Pang H."/>
        </authorList>
    </citation>
    <scope>NUCLEOTIDE SEQUENCE [LARGE SCALE GENOMIC DNA]</scope>
    <source>
        <strain evidence="1">SYSU2018</strain>
    </source>
</reference>
<sequence>MTLNDFQKKVLDVNSSIKNLEPILKECMNACTHELRVEIHGLKEEVRALRESNLELVKMLTNTKQPNAAPSIPQISENESELLSKVNDPSLELKSSTVNGEQKEPMDIPNLKWLLLVNQMNRGKYRTRNIDAKSSQKTKLNATITLR</sequence>
<evidence type="ECO:0000313" key="1">
    <source>
        <dbReference type="EMBL" id="KAL3274573.1"/>
    </source>
</evidence>
<dbReference type="Proteomes" id="UP001516400">
    <property type="component" value="Unassembled WGS sequence"/>
</dbReference>
<organism evidence="1 2">
    <name type="scientific">Cryptolaemus montrouzieri</name>
    <dbReference type="NCBI Taxonomy" id="559131"/>
    <lineage>
        <taxon>Eukaryota</taxon>
        <taxon>Metazoa</taxon>
        <taxon>Ecdysozoa</taxon>
        <taxon>Arthropoda</taxon>
        <taxon>Hexapoda</taxon>
        <taxon>Insecta</taxon>
        <taxon>Pterygota</taxon>
        <taxon>Neoptera</taxon>
        <taxon>Endopterygota</taxon>
        <taxon>Coleoptera</taxon>
        <taxon>Polyphaga</taxon>
        <taxon>Cucujiformia</taxon>
        <taxon>Coccinelloidea</taxon>
        <taxon>Coccinellidae</taxon>
        <taxon>Scymninae</taxon>
        <taxon>Scymnini</taxon>
        <taxon>Cryptolaemus</taxon>
    </lineage>
</organism>
<name>A0ABD2N748_9CUCU</name>
<comment type="caution">
    <text evidence="1">The sequence shown here is derived from an EMBL/GenBank/DDBJ whole genome shotgun (WGS) entry which is preliminary data.</text>
</comment>